<protein>
    <recommendedName>
        <fullName evidence="4">D-galactarate dehydratase</fullName>
    </recommendedName>
</protein>
<accession>A0ABT4XTI8</accession>
<comment type="caution">
    <text evidence="2">The sequence shown here is derived from an EMBL/GenBank/DDBJ whole genome shotgun (WGS) entry which is preliminary data.</text>
</comment>
<dbReference type="Proteomes" id="UP001210720">
    <property type="component" value="Unassembled WGS sequence"/>
</dbReference>
<organism evidence="2 3">
    <name type="scientific">Thalassococcus lentus</name>
    <dbReference type="NCBI Taxonomy" id="1210524"/>
    <lineage>
        <taxon>Bacteria</taxon>
        <taxon>Pseudomonadati</taxon>
        <taxon>Pseudomonadota</taxon>
        <taxon>Alphaproteobacteria</taxon>
        <taxon>Rhodobacterales</taxon>
        <taxon>Roseobacteraceae</taxon>
        <taxon>Thalassococcus</taxon>
    </lineage>
</organism>
<evidence type="ECO:0000313" key="3">
    <source>
        <dbReference type="Proteomes" id="UP001210720"/>
    </source>
</evidence>
<keyword evidence="3" id="KW-1185">Reference proteome</keyword>
<feature type="region of interest" description="Disordered" evidence="1">
    <location>
        <begin position="27"/>
        <end position="97"/>
    </location>
</feature>
<sequence length="177" mass="18065">MRAVFLSAAILAIAGCTQGPLGKIVGKPSDDGAVSAAQPADGQIRPQARPGDLDTTTRVAPPPPRDARTAEEFDTTTAAERQEAAAAPAEPAGERSLGTTVASLGDVAKPGFWLETPLVKQPGKGRVFYPASGKSAQVDLIPIDGPATGGSRISLAAMRLIEAPLTELPTLQVFTGG</sequence>
<dbReference type="PROSITE" id="PS51257">
    <property type="entry name" value="PROKAR_LIPOPROTEIN"/>
    <property type="match status" value="1"/>
</dbReference>
<evidence type="ECO:0000313" key="2">
    <source>
        <dbReference type="EMBL" id="MDA7425284.1"/>
    </source>
</evidence>
<evidence type="ECO:0000256" key="1">
    <source>
        <dbReference type="SAM" id="MobiDB-lite"/>
    </source>
</evidence>
<dbReference type="EMBL" id="JAQIOY010000003">
    <property type="protein sequence ID" value="MDA7425284.1"/>
    <property type="molecule type" value="Genomic_DNA"/>
</dbReference>
<proteinExistence type="predicted"/>
<name>A0ABT4XTI8_9RHOB</name>
<reference evidence="2 3" key="1">
    <citation type="submission" date="2023-01" db="EMBL/GenBank/DDBJ databases">
        <title>Thalassococcus onchidii sp. nov., isolated from a marine invertebrate from the South China Sea.</title>
        <authorList>
            <person name="Xu S."/>
            <person name="Liu Z."/>
            <person name="Xu Y."/>
        </authorList>
    </citation>
    <scope>NUCLEOTIDE SEQUENCE [LARGE SCALE GENOMIC DNA]</scope>
    <source>
        <strain evidence="2 3">KCTC 32084</strain>
    </source>
</reference>
<evidence type="ECO:0008006" key="4">
    <source>
        <dbReference type="Google" id="ProtNLM"/>
    </source>
</evidence>
<feature type="compositionally biased region" description="Low complexity" evidence="1">
    <location>
        <begin position="75"/>
        <end position="95"/>
    </location>
</feature>
<gene>
    <name evidence="2" type="ORF">PFY00_11140</name>
</gene>
<dbReference type="RefSeq" id="WP_271432627.1">
    <property type="nucleotide sequence ID" value="NZ_JAQIOY010000003.1"/>
</dbReference>